<keyword evidence="1" id="KW-0472">Membrane</keyword>
<sequence>MIFTGANWYFGLIQALLLITEIVFGLTVAKSRPVLRKILLVAVAVWFLGRKIGEIIANNEVPFDFSAVAYFLVSFVVLVPTRQTFFLGSFCGFIAGSLYTLSMIVVPEVHFSRAGDYTVVNAMFNHNMLLFISFLMSAEKKFSLRDVHWIPMYIIIYFMYALLVKDNFNITNVTTTFQILDGSIINIVFPDFIPGIAYYIFYYVFAISLLSGFVTAVYCINKYLHRPEPFEVRLRQYNGIFDFGYNFYDNRAVLPVR</sequence>
<name>A0A9D1MHQ1_9FIRM</name>
<dbReference type="EMBL" id="DVNF01000109">
    <property type="protein sequence ID" value="HIU60476.1"/>
    <property type="molecule type" value="Genomic_DNA"/>
</dbReference>
<reference evidence="2" key="2">
    <citation type="journal article" date="2021" name="PeerJ">
        <title>Extensive microbial diversity within the chicken gut microbiome revealed by metagenomics and culture.</title>
        <authorList>
            <person name="Gilroy R."/>
            <person name="Ravi A."/>
            <person name="Getino M."/>
            <person name="Pursley I."/>
            <person name="Horton D.L."/>
            <person name="Alikhan N.F."/>
            <person name="Baker D."/>
            <person name="Gharbi K."/>
            <person name="Hall N."/>
            <person name="Watson M."/>
            <person name="Adriaenssens E.M."/>
            <person name="Foster-Nyarko E."/>
            <person name="Jarju S."/>
            <person name="Secka A."/>
            <person name="Antonio M."/>
            <person name="Oren A."/>
            <person name="Chaudhuri R.R."/>
            <person name="La Ragione R."/>
            <person name="Hildebrand F."/>
            <person name="Pallen M.J."/>
        </authorList>
    </citation>
    <scope>NUCLEOTIDE SEQUENCE</scope>
    <source>
        <strain evidence="2">18911</strain>
    </source>
</reference>
<evidence type="ECO:0000313" key="2">
    <source>
        <dbReference type="EMBL" id="HIU60476.1"/>
    </source>
</evidence>
<gene>
    <name evidence="2" type="ORF">IAB05_03670</name>
</gene>
<organism evidence="2 3">
    <name type="scientific">Candidatus Stercoripulliclostridium merdigallinarum</name>
    <dbReference type="NCBI Taxonomy" id="2840951"/>
    <lineage>
        <taxon>Bacteria</taxon>
        <taxon>Bacillati</taxon>
        <taxon>Bacillota</taxon>
        <taxon>Clostridia</taxon>
        <taxon>Eubacteriales</taxon>
        <taxon>Candidatus Stercoripulliclostridium</taxon>
    </lineage>
</organism>
<proteinExistence type="predicted"/>
<feature type="transmembrane region" description="Helical" evidence="1">
    <location>
        <begin position="86"/>
        <end position="105"/>
    </location>
</feature>
<protein>
    <submittedName>
        <fullName evidence="2">Uncharacterized protein</fullName>
    </submittedName>
</protein>
<evidence type="ECO:0000256" key="1">
    <source>
        <dbReference type="SAM" id="Phobius"/>
    </source>
</evidence>
<keyword evidence="1" id="KW-0812">Transmembrane</keyword>
<feature type="transmembrane region" description="Helical" evidence="1">
    <location>
        <begin position="196"/>
        <end position="220"/>
    </location>
</feature>
<comment type="caution">
    <text evidence="2">The sequence shown here is derived from an EMBL/GenBank/DDBJ whole genome shotgun (WGS) entry which is preliminary data.</text>
</comment>
<feature type="transmembrane region" description="Helical" evidence="1">
    <location>
        <begin position="147"/>
        <end position="164"/>
    </location>
</feature>
<dbReference type="Proteomes" id="UP000824094">
    <property type="component" value="Unassembled WGS sequence"/>
</dbReference>
<evidence type="ECO:0000313" key="3">
    <source>
        <dbReference type="Proteomes" id="UP000824094"/>
    </source>
</evidence>
<feature type="transmembrane region" description="Helical" evidence="1">
    <location>
        <begin position="6"/>
        <end position="26"/>
    </location>
</feature>
<dbReference type="AlphaFoldDB" id="A0A9D1MHQ1"/>
<feature type="transmembrane region" description="Helical" evidence="1">
    <location>
        <begin position="63"/>
        <end position="79"/>
    </location>
</feature>
<accession>A0A9D1MHQ1</accession>
<keyword evidence="1" id="KW-1133">Transmembrane helix</keyword>
<feature type="transmembrane region" description="Helical" evidence="1">
    <location>
        <begin position="117"/>
        <end position="135"/>
    </location>
</feature>
<reference evidence="2" key="1">
    <citation type="submission" date="2020-10" db="EMBL/GenBank/DDBJ databases">
        <authorList>
            <person name="Gilroy R."/>
        </authorList>
    </citation>
    <scope>NUCLEOTIDE SEQUENCE</scope>
    <source>
        <strain evidence="2">18911</strain>
    </source>
</reference>